<evidence type="ECO:0000256" key="4">
    <source>
        <dbReference type="ARBA" id="ARBA00023163"/>
    </source>
</evidence>
<dbReference type="PANTHER" id="PTHR30537:SF26">
    <property type="entry name" value="GLYCINE CLEAVAGE SYSTEM TRANSCRIPTIONAL ACTIVATOR"/>
    <property type="match status" value="1"/>
</dbReference>
<reference evidence="6" key="1">
    <citation type="journal article" date="2014" name="Int. J. Syst. Evol. Microbiol.">
        <title>Complete genome sequence of Corynebacterium casei LMG S-19264T (=DSM 44701T), isolated from a smear-ripened cheese.</title>
        <authorList>
            <consortium name="US DOE Joint Genome Institute (JGI-PGF)"/>
            <person name="Walter F."/>
            <person name="Albersmeier A."/>
            <person name="Kalinowski J."/>
            <person name="Ruckert C."/>
        </authorList>
    </citation>
    <scope>NUCLEOTIDE SEQUENCE</scope>
    <source>
        <strain evidence="6">CGMCC 1.15254</strain>
    </source>
</reference>
<dbReference type="PANTHER" id="PTHR30537">
    <property type="entry name" value="HTH-TYPE TRANSCRIPTIONAL REGULATOR"/>
    <property type="match status" value="1"/>
</dbReference>
<dbReference type="NCBIfam" id="NF008352">
    <property type="entry name" value="PRK11139.1"/>
    <property type="match status" value="1"/>
</dbReference>
<keyword evidence="7" id="KW-1185">Reference proteome</keyword>
<dbReference type="AlphaFoldDB" id="A0A917BUT0"/>
<dbReference type="SUPFAM" id="SSF53850">
    <property type="entry name" value="Periplasmic binding protein-like II"/>
    <property type="match status" value="1"/>
</dbReference>
<dbReference type="SUPFAM" id="SSF46785">
    <property type="entry name" value="Winged helix' DNA-binding domain"/>
    <property type="match status" value="1"/>
</dbReference>
<dbReference type="GO" id="GO:0043565">
    <property type="term" value="F:sequence-specific DNA binding"/>
    <property type="evidence" value="ECO:0007669"/>
    <property type="project" value="TreeGrafter"/>
</dbReference>
<evidence type="ECO:0000259" key="5">
    <source>
        <dbReference type="PROSITE" id="PS50931"/>
    </source>
</evidence>
<dbReference type="Gene3D" id="3.40.190.10">
    <property type="entry name" value="Periplasmic binding protein-like II"/>
    <property type="match status" value="2"/>
</dbReference>
<dbReference type="Proteomes" id="UP000632498">
    <property type="component" value="Unassembled WGS sequence"/>
</dbReference>
<comment type="similarity">
    <text evidence="1">Belongs to the LysR transcriptional regulatory family.</text>
</comment>
<proteinExistence type="inferred from homology"/>
<keyword evidence="2" id="KW-0805">Transcription regulation</keyword>
<dbReference type="InterPro" id="IPR000847">
    <property type="entry name" value="LysR_HTH_N"/>
</dbReference>
<dbReference type="RefSeq" id="WP_188662035.1">
    <property type="nucleotide sequence ID" value="NZ_BMHV01000005.1"/>
</dbReference>
<gene>
    <name evidence="6" type="ORF">GCM10011332_08700</name>
</gene>
<feature type="domain" description="HTH lysR-type" evidence="5">
    <location>
        <begin position="6"/>
        <end position="63"/>
    </location>
</feature>
<dbReference type="InterPro" id="IPR058163">
    <property type="entry name" value="LysR-type_TF_proteobact-type"/>
</dbReference>
<dbReference type="Pfam" id="PF00126">
    <property type="entry name" value="HTH_1"/>
    <property type="match status" value="1"/>
</dbReference>
<evidence type="ECO:0000313" key="7">
    <source>
        <dbReference type="Proteomes" id="UP000632498"/>
    </source>
</evidence>
<dbReference type="Pfam" id="PF03466">
    <property type="entry name" value="LysR_substrate"/>
    <property type="match status" value="1"/>
</dbReference>
<dbReference type="PRINTS" id="PR00039">
    <property type="entry name" value="HTHLYSR"/>
</dbReference>
<keyword evidence="3" id="KW-0238">DNA-binding</keyword>
<evidence type="ECO:0000256" key="1">
    <source>
        <dbReference type="ARBA" id="ARBA00009437"/>
    </source>
</evidence>
<dbReference type="GO" id="GO:0006351">
    <property type="term" value="P:DNA-templated transcription"/>
    <property type="evidence" value="ECO:0007669"/>
    <property type="project" value="TreeGrafter"/>
</dbReference>
<name>A0A917BUT0_9PROT</name>
<reference evidence="6" key="2">
    <citation type="submission" date="2020-09" db="EMBL/GenBank/DDBJ databases">
        <authorList>
            <person name="Sun Q."/>
            <person name="Zhou Y."/>
        </authorList>
    </citation>
    <scope>NUCLEOTIDE SEQUENCE</scope>
    <source>
        <strain evidence="6">CGMCC 1.15254</strain>
    </source>
</reference>
<dbReference type="InterPro" id="IPR036390">
    <property type="entry name" value="WH_DNA-bd_sf"/>
</dbReference>
<accession>A0A917BUT0</accession>
<sequence>MRRHLPTFTSLLCFDASARHLNFTRAAEELNLTQSAVSRQVRNLEEFVQAELFHRIKKKLELTEEGISYAEAVSTHLNALESETLKLITNDQNDIRLNVGTFPTFGSRWLIPKLNRFTQKYPNIQLNLTTGLTAFDFTTQDVDIAIQHGDGNWPDVEIKKLIDETVVAACAPSLVDGRTGLEPKDVLDFSLLNLQTRMYAWPEWLAHQDVTIKSRITGPTFETFSMMIRAALSGLGIAIVPPMFIEDELASGRLISPFGPEIKSQRGYYLVTTAKKKKMEKVKAFSAWIDSINLTEN</sequence>
<dbReference type="EMBL" id="BMHV01000005">
    <property type="protein sequence ID" value="GGF57506.1"/>
    <property type="molecule type" value="Genomic_DNA"/>
</dbReference>
<dbReference type="InterPro" id="IPR005119">
    <property type="entry name" value="LysR_subst-bd"/>
</dbReference>
<organism evidence="6 7">
    <name type="scientific">Terasakiella brassicae</name>
    <dbReference type="NCBI Taxonomy" id="1634917"/>
    <lineage>
        <taxon>Bacteria</taxon>
        <taxon>Pseudomonadati</taxon>
        <taxon>Pseudomonadota</taxon>
        <taxon>Alphaproteobacteria</taxon>
        <taxon>Rhodospirillales</taxon>
        <taxon>Terasakiellaceae</taxon>
        <taxon>Terasakiella</taxon>
    </lineage>
</organism>
<dbReference type="InterPro" id="IPR036388">
    <property type="entry name" value="WH-like_DNA-bd_sf"/>
</dbReference>
<protein>
    <submittedName>
        <fullName evidence="6">Transcriptional regulator</fullName>
    </submittedName>
</protein>
<evidence type="ECO:0000256" key="2">
    <source>
        <dbReference type="ARBA" id="ARBA00023015"/>
    </source>
</evidence>
<dbReference type="Gene3D" id="1.10.10.10">
    <property type="entry name" value="Winged helix-like DNA-binding domain superfamily/Winged helix DNA-binding domain"/>
    <property type="match status" value="1"/>
</dbReference>
<evidence type="ECO:0000256" key="3">
    <source>
        <dbReference type="ARBA" id="ARBA00023125"/>
    </source>
</evidence>
<dbReference type="PROSITE" id="PS50931">
    <property type="entry name" value="HTH_LYSR"/>
    <property type="match status" value="1"/>
</dbReference>
<dbReference type="GO" id="GO:0003700">
    <property type="term" value="F:DNA-binding transcription factor activity"/>
    <property type="evidence" value="ECO:0007669"/>
    <property type="project" value="InterPro"/>
</dbReference>
<evidence type="ECO:0000313" key="6">
    <source>
        <dbReference type="EMBL" id="GGF57506.1"/>
    </source>
</evidence>
<comment type="caution">
    <text evidence="6">The sequence shown here is derived from an EMBL/GenBank/DDBJ whole genome shotgun (WGS) entry which is preliminary data.</text>
</comment>
<keyword evidence="4" id="KW-0804">Transcription</keyword>
<dbReference type="CDD" id="cd08432">
    <property type="entry name" value="PBP2_GcdR_TrpI_HvrB_AmpR_like"/>
    <property type="match status" value="1"/>
</dbReference>